<dbReference type="Pfam" id="PF03551">
    <property type="entry name" value="PadR"/>
    <property type="match status" value="1"/>
</dbReference>
<organism evidence="3 4">
    <name type="scientific">Paenibacillus lignilyticus</name>
    <dbReference type="NCBI Taxonomy" id="1172615"/>
    <lineage>
        <taxon>Bacteria</taxon>
        <taxon>Bacillati</taxon>
        <taxon>Bacillota</taxon>
        <taxon>Bacilli</taxon>
        <taxon>Bacillales</taxon>
        <taxon>Paenibacillaceae</taxon>
        <taxon>Paenibacillus</taxon>
    </lineage>
</organism>
<dbReference type="InterPro" id="IPR018309">
    <property type="entry name" value="Tscrpt_reg_PadR_C"/>
</dbReference>
<feature type="domain" description="Transcription regulator PadR C-terminal" evidence="2">
    <location>
        <begin position="89"/>
        <end position="169"/>
    </location>
</feature>
<proteinExistence type="predicted"/>
<keyword evidence="4" id="KW-1185">Reference proteome</keyword>
<protein>
    <submittedName>
        <fullName evidence="3">PadR family transcriptional regulator</fullName>
    </submittedName>
</protein>
<dbReference type="InterPro" id="IPR036388">
    <property type="entry name" value="WH-like_DNA-bd_sf"/>
</dbReference>
<dbReference type="InterPro" id="IPR036390">
    <property type="entry name" value="WH_DNA-bd_sf"/>
</dbReference>
<dbReference type="Gene3D" id="1.10.10.10">
    <property type="entry name" value="Winged helix-like DNA-binding domain superfamily/Winged helix DNA-binding domain"/>
    <property type="match status" value="1"/>
</dbReference>
<dbReference type="Pfam" id="PF10400">
    <property type="entry name" value="Vir_act_alpha_C"/>
    <property type="match status" value="1"/>
</dbReference>
<evidence type="ECO:0000259" key="1">
    <source>
        <dbReference type="Pfam" id="PF03551"/>
    </source>
</evidence>
<dbReference type="EMBL" id="JAGKSP010000010">
    <property type="protein sequence ID" value="MBP3965392.1"/>
    <property type="molecule type" value="Genomic_DNA"/>
</dbReference>
<dbReference type="PANTHER" id="PTHR43252:SF4">
    <property type="entry name" value="TRANSCRIPTIONAL REGULATORY PROTEIN"/>
    <property type="match status" value="1"/>
</dbReference>
<sequence length="173" mass="20082">MNTLAYGLLSFLSFSPDSGYDLMLKIQSCWPAKHSQIYPLLSQMENDGYVRHVLVTQTDKPDKKVYSITDTGRDALRAWLSVPANEPVTRDELTLKIFAMDQGNPADIKRQLELRVNYCRDRLHWLDRKIEIYSTKEPAPSRGMRLLMQRGRFSIQSDLSWAEWALEQLQDES</sequence>
<dbReference type="Gene3D" id="6.10.140.190">
    <property type="match status" value="1"/>
</dbReference>
<dbReference type="PANTHER" id="PTHR43252">
    <property type="entry name" value="TRANSCRIPTIONAL REGULATOR YQJI"/>
    <property type="match status" value="1"/>
</dbReference>
<name>A0ABS5CHU1_9BACL</name>
<dbReference type="Proteomes" id="UP000673394">
    <property type="component" value="Unassembled WGS sequence"/>
</dbReference>
<comment type="caution">
    <text evidence="3">The sequence shown here is derived from an EMBL/GenBank/DDBJ whole genome shotgun (WGS) entry which is preliminary data.</text>
</comment>
<gene>
    <name evidence="3" type="ORF">I8J30_22015</name>
</gene>
<feature type="domain" description="Transcription regulator PadR N-terminal" evidence="1">
    <location>
        <begin position="8"/>
        <end position="77"/>
    </location>
</feature>
<reference evidence="3 4" key="1">
    <citation type="submission" date="2021-04" db="EMBL/GenBank/DDBJ databases">
        <title>Paenibacillus sp. DLE-14 whole genome sequence.</title>
        <authorList>
            <person name="Ham Y.J."/>
        </authorList>
    </citation>
    <scope>NUCLEOTIDE SEQUENCE [LARGE SCALE GENOMIC DNA]</scope>
    <source>
        <strain evidence="3 4">DLE-14</strain>
    </source>
</reference>
<dbReference type="SUPFAM" id="SSF46785">
    <property type="entry name" value="Winged helix' DNA-binding domain"/>
    <property type="match status" value="1"/>
</dbReference>
<evidence type="ECO:0000259" key="2">
    <source>
        <dbReference type="Pfam" id="PF10400"/>
    </source>
</evidence>
<accession>A0ABS5CHU1</accession>
<evidence type="ECO:0000313" key="3">
    <source>
        <dbReference type="EMBL" id="MBP3965392.1"/>
    </source>
</evidence>
<dbReference type="InterPro" id="IPR005149">
    <property type="entry name" value="Tscrpt_reg_PadR_N"/>
</dbReference>
<evidence type="ECO:0000313" key="4">
    <source>
        <dbReference type="Proteomes" id="UP000673394"/>
    </source>
</evidence>